<protein>
    <submittedName>
        <fullName evidence="1">Uncharacterized protein</fullName>
    </submittedName>
</protein>
<dbReference type="HOGENOM" id="CLU_2443079_0_0_1"/>
<dbReference type="Proteomes" id="UP000000305">
    <property type="component" value="Unassembled WGS sequence"/>
</dbReference>
<gene>
    <name evidence="1" type="ORF">DAPPUDRAFT_259818</name>
</gene>
<evidence type="ECO:0000313" key="2">
    <source>
        <dbReference type="Proteomes" id="UP000000305"/>
    </source>
</evidence>
<evidence type="ECO:0000313" key="1">
    <source>
        <dbReference type="EMBL" id="EFX68661.1"/>
    </source>
</evidence>
<keyword evidence="2" id="KW-1185">Reference proteome</keyword>
<proteinExistence type="predicted"/>
<dbReference type="OrthoDB" id="6375900at2759"/>
<dbReference type="InParanoid" id="E9HHX9"/>
<accession>E9HHX9</accession>
<dbReference type="AlphaFoldDB" id="E9HHX9"/>
<reference evidence="1 2" key="1">
    <citation type="journal article" date="2011" name="Science">
        <title>The ecoresponsive genome of Daphnia pulex.</title>
        <authorList>
            <person name="Colbourne J.K."/>
            <person name="Pfrender M.E."/>
            <person name="Gilbert D."/>
            <person name="Thomas W.K."/>
            <person name="Tucker A."/>
            <person name="Oakley T.H."/>
            <person name="Tokishita S."/>
            <person name="Aerts A."/>
            <person name="Arnold G.J."/>
            <person name="Basu M.K."/>
            <person name="Bauer D.J."/>
            <person name="Caceres C.E."/>
            <person name="Carmel L."/>
            <person name="Casola C."/>
            <person name="Choi J.H."/>
            <person name="Detter J.C."/>
            <person name="Dong Q."/>
            <person name="Dusheyko S."/>
            <person name="Eads B.D."/>
            <person name="Frohlich T."/>
            <person name="Geiler-Samerotte K.A."/>
            <person name="Gerlach D."/>
            <person name="Hatcher P."/>
            <person name="Jogdeo S."/>
            <person name="Krijgsveld J."/>
            <person name="Kriventseva E.V."/>
            <person name="Kultz D."/>
            <person name="Laforsch C."/>
            <person name="Lindquist E."/>
            <person name="Lopez J."/>
            <person name="Manak J.R."/>
            <person name="Muller J."/>
            <person name="Pangilinan J."/>
            <person name="Patwardhan R.P."/>
            <person name="Pitluck S."/>
            <person name="Pritham E.J."/>
            <person name="Rechtsteiner A."/>
            <person name="Rho M."/>
            <person name="Rogozin I.B."/>
            <person name="Sakarya O."/>
            <person name="Salamov A."/>
            <person name="Schaack S."/>
            <person name="Shapiro H."/>
            <person name="Shiga Y."/>
            <person name="Skalitzky C."/>
            <person name="Smith Z."/>
            <person name="Souvorov A."/>
            <person name="Sung W."/>
            <person name="Tang Z."/>
            <person name="Tsuchiya D."/>
            <person name="Tu H."/>
            <person name="Vos H."/>
            <person name="Wang M."/>
            <person name="Wolf Y.I."/>
            <person name="Yamagata H."/>
            <person name="Yamada T."/>
            <person name="Ye Y."/>
            <person name="Shaw J.R."/>
            <person name="Andrews J."/>
            <person name="Crease T.J."/>
            <person name="Tang H."/>
            <person name="Lucas S.M."/>
            <person name="Robertson H.M."/>
            <person name="Bork P."/>
            <person name="Koonin E.V."/>
            <person name="Zdobnov E.M."/>
            <person name="Grigoriev I.V."/>
            <person name="Lynch M."/>
            <person name="Boore J.L."/>
        </authorList>
    </citation>
    <scope>NUCLEOTIDE SEQUENCE [LARGE SCALE GENOMIC DNA]</scope>
</reference>
<name>E9HHX9_DAPPU</name>
<organism evidence="1 2">
    <name type="scientific">Daphnia pulex</name>
    <name type="common">Water flea</name>
    <dbReference type="NCBI Taxonomy" id="6669"/>
    <lineage>
        <taxon>Eukaryota</taxon>
        <taxon>Metazoa</taxon>
        <taxon>Ecdysozoa</taxon>
        <taxon>Arthropoda</taxon>
        <taxon>Crustacea</taxon>
        <taxon>Branchiopoda</taxon>
        <taxon>Diplostraca</taxon>
        <taxon>Cladocera</taxon>
        <taxon>Anomopoda</taxon>
        <taxon>Daphniidae</taxon>
        <taxon>Daphnia</taxon>
    </lineage>
</organism>
<dbReference type="PhylomeDB" id="E9HHX9"/>
<dbReference type="KEGG" id="dpx:DAPPUDRAFT_259818"/>
<sequence>MEPIVMIHLTTGCLFQIRPCSTLVNVSDSEFVLVNLDCNQSSDPGLWLQPFSSELGDFWIEKGPIACQNNDGAFLKSKRVYNAKVKKLYDEMPT</sequence>
<dbReference type="EMBL" id="GL732651">
    <property type="protein sequence ID" value="EFX68661.1"/>
    <property type="molecule type" value="Genomic_DNA"/>
</dbReference>